<dbReference type="EMBL" id="AP012046">
    <property type="protein sequence ID" value="BAK94209.1"/>
    <property type="molecule type" value="Genomic_DNA"/>
</dbReference>
<dbReference type="Pfam" id="PF10651">
    <property type="entry name" value="BppU_N"/>
    <property type="match status" value="1"/>
</dbReference>
<feature type="domain" description="BppU N-terminal" evidence="1">
    <location>
        <begin position="6"/>
        <end position="153"/>
    </location>
</feature>
<gene>
    <name evidence="2" type="ordered locus">TEH_08820</name>
</gene>
<proteinExistence type="predicted"/>
<dbReference type="KEGG" id="thl:TEH_08820"/>
<sequence>MPIRKKGDIDIRTSANGTKVKQTGYTFYSYDKNAAALYFQFREQDGQPTDLSKATVHLVMILNDDGGKEFIPKSDEIEVLSAIRGTAKYVLPEMLLSYSGKVTGYVYMDFDDGSQSDDGQFTFRIKHSMITHVLPEAGDKYVQDFEDVKERVEQAGDSATKDIEKAKDNAESQIGDYVGEVESAKDSAVEDIDKALSEDLLDEAKNYTDDKVEGFNETITKQLAQKADDYAVRKRTEPITLNDMDESALNAIAGGENTNLTIEDVPRDFSVGPDKTTFARTGINKFDGIYKRYSLRTDGTIGDVDTARSAIVRITGGKTYHFRKHGGDRMRLAFHKTEPIPTEESLDYYVGNITPGVGYAAPEDANYAVYYVSNASETPNAQITEGKDYPFFVGYDVNINLENKSQTLDLLEEGDRIRDVLSLQRAYLYSTDIQVKIDYKLKLESSKIQFIP</sequence>
<accession>A0AAN1SFS4</accession>
<evidence type="ECO:0000313" key="2">
    <source>
        <dbReference type="EMBL" id="BAK94209.1"/>
    </source>
</evidence>
<dbReference type="InterPro" id="IPR018913">
    <property type="entry name" value="BppU_N"/>
</dbReference>
<dbReference type="Gene3D" id="2.60.40.3350">
    <property type="match status" value="1"/>
</dbReference>
<dbReference type="Proteomes" id="UP000002663">
    <property type="component" value="Chromosome"/>
</dbReference>
<evidence type="ECO:0000313" key="3">
    <source>
        <dbReference type="Proteomes" id="UP000002663"/>
    </source>
</evidence>
<evidence type="ECO:0000259" key="1">
    <source>
        <dbReference type="Pfam" id="PF10651"/>
    </source>
</evidence>
<reference evidence="2 3" key="1">
    <citation type="submission" date="2011-01" db="EMBL/GenBank/DDBJ databases">
        <title>Whole genome sequence of Tetragenococcus halophilus NBRC 12172.</title>
        <authorList>
            <person name="Nakazawa H."/>
            <person name="Omata S."/>
            <person name="Koga C."/>
            <person name="Watanabe Y."/>
            <person name="Katano Y."/>
            <person name="Ito N."/>
            <person name="Tsukatani N."/>
            <person name="Ankai A."/>
            <person name="Oguchi A."/>
            <person name="Fukui S."/>
            <person name="Yashiro I."/>
            <person name="Kamata S."/>
            <person name="Hashimoto Y."/>
            <person name="Yamazaki J."/>
            <person name="Taguchi H."/>
            <person name="Tanaka A."/>
            <person name="Koyama T."/>
            <person name="Ichige A."/>
            <person name="Hanya Y."/>
            <person name="Tanikawa S."/>
            <person name="Yamazaki S."/>
            <person name="Fujita N."/>
        </authorList>
    </citation>
    <scope>NUCLEOTIDE SEQUENCE [LARGE SCALE GENOMIC DNA]</scope>
    <source>
        <strain evidence="3">DSM 20338 / JCM 20259 / NCIMB 9735 / NBRC 12172</strain>
    </source>
</reference>
<organism evidence="2 3">
    <name type="scientific">Tetragenococcus halophilus (strain DSM 20338 / JCM 20259 / NCIMB 9735 / NBRC 12172)</name>
    <name type="common">Pediococcus halophilus</name>
    <dbReference type="NCBI Taxonomy" id="945021"/>
    <lineage>
        <taxon>Bacteria</taxon>
        <taxon>Bacillati</taxon>
        <taxon>Bacillota</taxon>
        <taxon>Bacilli</taxon>
        <taxon>Lactobacillales</taxon>
        <taxon>Enterococcaceae</taxon>
        <taxon>Tetragenococcus</taxon>
    </lineage>
</organism>
<name>A0AAN1SFS4_TETHN</name>
<protein>
    <recommendedName>
        <fullName evidence="1">BppU N-terminal domain-containing protein</fullName>
    </recommendedName>
</protein>
<dbReference type="AlphaFoldDB" id="A0AAN1SFS4"/>
<dbReference type="RefSeq" id="WP_014124273.1">
    <property type="nucleotide sequence ID" value="NC_016052.1"/>
</dbReference>